<evidence type="ECO:0000256" key="2">
    <source>
        <dbReference type="SAM" id="MobiDB-lite"/>
    </source>
</evidence>
<keyword evidence="6" id="KW-1185">Reference proteome</keyword>
<organism evidence="5 6">
    <name type="scientific">Ranitomeya imitator</name>
    <name type="common">mimic poison frog</name>
    <dbReference type="NCBI Taxonomy" id="111125"/>
    <lineage>
        <taxon>Eukaryota</taxon>
        <taxon>Metazoa</taxon>
        <taxon>Chordata</taxon>
        <taxon>Craniata</taxon>
        <taxon>Vertebrata</taxon>
        <taxon>Euteleostomi</taxon>
        <taxon>Amphibia</taxon>
        <taxon>Batrachia</taxon>
        <taxon>Anura</taxon>
        <taxon>Neobatrachia</taxon>
        <taxon>Hyloidea</taxon>
        <taxon>Dendrobatidae</taxon>
        <taxon>Dendrobatinae</taxon>
        <taxon>Ranitomeya</taxon>
    </lineage>
</organism>
<feature type="domain" description="EGF-like" evidence="4">
    <location>
        <begin position="107"/>
        <end position="142"/>
    </location>
</feature>
<keyword evidence="3" id="KW-0812">Transmembrane</keyword>
<name>A0ABN9MQT4_9NEOB</name>
<dbReference type="PROSITE" id="PS01186">
    <property type="entry name" value="EGF_2"/>
    <property type="match status" value="2"/>
</dbReference>
<feature type="transmembrane region" description="Helical" evidence="3">
    <location>
        <begin position="205"/>
        <end position="228"/>
    </location>
</feature>
<dbReference type="InterPro" id="IPR000742">
    <property type="entry name" value="EGF"/>
</dbReference>
<evidence type="ECO:0000313" key="5">
    <source>
        <dbReference type="EMBL" id="CAJ0967738.1"/>
    </source>
</evidence>
<feature type="compositionally biased region" description="Polar residues" evidence="2">
    <location>
        <begin position="434"/>
        <end position="456"/>
    </location>
</feature>
<comment type="caution">
    <text evidence="1">Lacks conserved residue(s) required for the propagation of feature annotation.</text>
</comment>
<feature type="disulfide bond" evidence="1">
    <location>
        <begin position="132"/>
        <end position="141"/>
    </location>
</feature>
<proteinExistence type="predicted"/>
<dbReference type="PROSITE" id="PS00022">
    <property type="entry name" value="EGF_1"/>
    <property type="match status" value="3"/>
</dbReference>
<sequence length="479" mass="52799">MEVFRIRSVRANSMKAEAVIKGNHCSQFCPDDTFGDGCSQTCKCINHLACSPTDGTCVCKEGCSPGRYGKKCTFYCKCSNYSTCNPTDGSCTCSPGWKGNDCSERLWGKDCANTCYCQHGGQCNANDGTCACLAGWTGKTCSEGCPSRTYGLRCHQVCDCLHNSTCDHVTGHCQCETGWSGSRCEKAPDVPFTMVPKTSVSADSIGPMIGIIALVILVVALIVLFMVYRHWQKDKESRNLAVAYTSTRPASSVYEVPDVPPSYMHYYTNPSYHTLSQCAPNPPPVPSNQDRPGSKKMNPHFSNVMNAERERMSSYSSDHNATLPADWKHQTAPKGRNGIDRSYSVGVYYNKGNEYVKDSALSISNSSLNSENPYATIKDLPMLMSRTSEGNYMEMKSPVHREMSYAEIGLFDEEAMYQVDSQEQDSFIRGAAAASTSSPRNSLQTNHYDSPKNSHIPSHYDMPPVRQYPPSPGTKRKAR</sequence>
<feature type="region of interest" description="Disordered" evidence="2">
    <location>
        <begin position="431"/>
        <end position="479"/>
    </location>
</feature>
<evidence type="ECO:0000256" key="1">
    <source>
        <dbReference type="PROSITE-ProRule" id="PRU00076"/>
    </source>
</evidence>
<dbReference type="PANTHER" id="PTHR24052:SF12">
    <property type="entry name" value="PLATELET ENDOTHELIAL AGGREGATION RECEPTOR 1"/>
    <property type="match status" value="1"/>
</dbReference>
<dbReference type="EMBL" id="CAUEEQ010078553">
    <property type="protein sequence ID" value="CAJ0967738.1"/>
    <property type="molecule type" value="Genomic_DNA"/>
</dbReference>
<reference evidence="5" key="1">
    <citation type="submission" date="2023-07" db="EMBL/GenBank/DDBJ databases">
        <authorList>
            <person name="Stuckert A."/>
        </authorList>
    </citation>
    <scope>NUCLEOTIDE SEQUENCE</scope>
</reference>
<gene>
    <name evidence="5" type="ORF">RIMI_LOCUS22447819</name>
</gene>
<dbReference type="InterPro" id="IPR052485">
    <property type="entry name" value="MEGF_diff_regulators"/>
</dbReference>
<dbReference type="PANTHER" id="PTHR24052">
    <property type="entry name" value="DELTA-RELATED"/>
    <property type="match status" value="1"/>
</dbReference>
<keyword evidence="1" id="KW-1015">Disulfide bond</keyword>
<protein>
    <recommendedName>
        <fullName evidence="4">EGF-like domain-containing protein</fullName>
    </recommendedName>
</protein>
<keyword evidence="1" id="KW-0245">EGF-like domain</keyword>
<dbReference type="Gene3D" id="2.170.300.10">
    <property type="entry name" value="Tie2 ligand-binding domain superfamily"/>
    <property type="match status" value="2"/>
</dbReference>
<feature type="region of interest" description="Disordered" evidence="2">
    <location>
        <begin position="279"/>
        <end position="339"/>
    </location>
</feature>
<dbReference type="PRINTS" id="PR00011">
    <property type="entry name" value="EGFLAMININ"/>
</dbReference>
<keyword evidence="3" id="KW-1133">Transmembrane helix</keyword>
<evidence type="ECO:0000259" key="4">
    <source>
        <dbReference type="PROSITE" id="PS50026"/>
    </source>
</evidence>
<accession>A0ABN9MQT4</accession>
<dbReference type="Pfam" id="PF00053">
    <property type="entry name" value="EGF_laminin"/>
    <property type="match status" value="2"/>
</dbReference>
<evidence type="ECO:0000256" key="3">
    <source>
        <dbReference type="SAM" id="Phobius"/>
    </source>
</evidence>
<evidence type="ECO:0000313" key="6">
    <source>
        <dbReference type="Proteomes" id="UP001176940"/>
    </source>
</evidence>
<dbReference type="SMART" id="SM00181">
    <property type="entry name" value="EGF"/>
    <property type="match status" value="3"/>
</dbReference>
<dbReference type="Proteomes" id="UP001176940">
    <property type="component" value="Unassembled WGS sequence"/>
</dbReference>
<dbReference type="InterPro" id="IPR002049">
    <property type="entry name" value="LE_dom"/>
</dbReference>
<comment type="caution">
    <text evidence="5">The sequence shown here is derived from an EMBL/GenBank/DDBJ whole genome shotgun (WGS) entry which is preliminary data.</text>
</comment>
<keyword evidence="3" id="KW-0472">Membrane</keyword>
<dbReference type="PROSITE" id="PS50026">
    <property type="entry name" value="EGF_3"/>
    <property type="match status" value="1"/>
</dbReference>